<gene>
    <name evidence="1" type="ORF">I5Q09_17565</name>
</gene>
<accession>A0ABS0MWV2</accession>
<dbReference type="Proteomes" id="UP000638986">
    <property type="component" value="Unassembled WGS sequence"/>
</dbReference>
<protein>
    <submittedName>
        <fullName evidence="1">Uncharacterized protein</fullName>
    </submittedName>
</protein>
<evidence type="ECO:0000313" key="2">
    <source>
        <dbReference type="Proteomes" id="UP000638986"/>
    </source>
</evidence>
<reference evidence="1 2" key="1">
    <citation type="submission" date="2020-11" db="EMBL/GenBank/DDBJ databases">
        <title>Enhanced detection system for hospital associated transmission using whole genome sequencing surveillance.</title>
        <authorList>
            <person name="Harrison L.H."/>
            <person name="Van Tyne D."/>
            <person name="Marsh J.W."/>
            <person name="Griffith M.P."/>
            <person name="Snyder D.J."/>
            <person name="Cooper V.S."/>
            <person name="Mustapha M."/>
        </authorList>
    </citation>
    <scope>NUCLEOTIDE SEQUENCE [LARGE SCALE GENOMIC DNA]</scope>
    <source>
        <strain evidence="1 2">PSB00013</strain>
    </source>
</reference>
<dbReference type="RefSeq" id="WP_197872901.1">
    <property type="nucleotide sequence ID" value="NZ_JADTXM010000012.1"/>
</dbReference>
<proteinExistence type="predicted"/>
<dbReference type="EMBL" id="JADTXM010000012">
    <property type="protein sequence ID" value="MBH3440493.1"/>
    <property type="molecule type" value="Genomic_DNA"/>
</dbReference>
<comment type="caution">
    <text evidence="1">The sequence shown here is derived from an EMBL/GenBank/DDBJ whole genome shotgun (WGS) entry which is preliminary data.</text>
</comment>
<evidence type="ECO:0000313" key="1">
    <source>
        <dbReference type="EMBL" id="MBH3440493.1"/>
    </source>
</evidence>
<sequence length="53" mass="6179">MNTAIQEVAGRTEADCFKIAVAKGISKYPRQVRRQRTDAGWIWVHRYMLEKQA</sequence>
<name>A0ABS0MWV2_PSELU</name>
<organism evidence="1 2">
    <name type="scientific">Pseudomonas luteola</name>
    <dbReference type="NCBI Taxonomy" id="47886"/>
    <lineage>
        <taxon>Bacteria</taxon>
        <taxon>Pseudomonadati</taxon>
        <taxon>Pseudomonadota</taxon>
        <taxon>Gammaproteobacteria</taxon>
        <taxon>Pseudomonadales</taxon>
        <taxon>Pseudomonadaceae</taxon>
        <taxon>Pseudomonas</taxon>
    </lineage>
</organism>